<evidence type="ECO:0000313" key="3">
    <source>
        <dbReference type="Proteomes" id="UP000270927"/>
    </source>
</evidence>
<evidence type="ECO:0000259" key="1">
    <source>
        <dbReference type="Pfam" id="PF13751"/>
    </source>
</evidence>
<comment type="caution">
    <text evidence="2">The sequence shown here is derived from an EMBL/GenBank/DDBJ whole genome shotgun (WGS) entry which is preliminary data.</text>
</comment>
<reference evidence="2 3" key="1">
    <citation type="submission" date="2018-09" db="EMBL/GenBank/DDBJ databases">
        <title>Comparative Genomics of Wolbachia-Cardinium Dual Endosymbiosis in a Plant-Parasitic Nematode.</title>
        <authorList>
            <person name="Brown A.M.V."/>
            <person name="Wasala S.K."/>
            <person name="Howe D.K."/>
            <person name="Peetz A.B."/>
            <person name="Zasada I.A."/>
            <person name="Denver D.R."/>
        </authorList>
    </citation>
    <scope>NUCLEOTIDE SEQUENCE [LARGE SCALE GENOMIC DNA]</scope>
    <source>
        <strain evidence="2 3">Pp_1</strain>
    </source>
</reference>
<dbReference type="PANTHER" id="PTHR35604">
    <property type="entry name" value="TRANSPOSASE INSH FOR INSERTION SEQUENCE ELEMENT IS5A-RELATED"/>
    <property type="match status" value="1"/>
</dbReference>
<evidence type="ECO:0000313" key="2">
    <source>
        <dbReference type="EMBL" id="ROT47166.1"/>
    </source>
</evidence>
<dbReference type="EMBL" id="RARA01000026">
    <property type="protein sequence ID" value="ROT47166.1"/>
    <property type="molecule type" value="Genomic_DNA"/>
</dbReference>
<protein>
    <submittedName>
        <fullName evidence="2">IS5/IS1182 family transposase</fullName>
    </submittedName>
</protein>
<dbReference type="InterPro" id="IPR025668">
    <property type="entry name" value="Tnp_DDE_dom"/>
</dbReference>
<dbReference type="OrthoDB" id="1454687at2"/>
<dbReference type="PANTHER" id="PTHR35604:SF2">
    <property type="entry name" value="TRANSPOSASE INSH FOR INSERTION SEQUENCE ELEMENT IS5A-RELATED"/>
    <property type="match status" value="1"/>
</dbReference>
<dbReference type="RefSeq" id="WP_148053565.1">
    <property type="nucleotide sequence ID" value="NZ_RARA01000026.1"/>
</dbReference>
<dbReference type="Pfam" id="PF13751">
    <property type="entry name" value="DDE_Tnp_1_6"/>
    <property type="match status" value="1"/>
</dbReference>
<proteinExistence type="predicted"/>
<accession>A0A3N2QBG3</accession>
<name>A0A3N2QBG3_9BACT</name>
<feature type="domain" description="Transposase DDE" evidence="1">
    <location>
        <begin position="9"/>
        <end position="70"/>
    </location>
</feature>
<feature type="non-terminal residue" evidence="2">
    <location>
        <position position="1"/>
    </location>
</feature>
<organism evidence="2 3">
    <name type="scientific">Candidatus Cardinium hertigii</name>
    <dbReference type="NCBI Taxonomy" id="247481"/>
    <lineage>
        <taxon>Bacteria</taxon>
        <taxon>Pseudomonadati</taxon>
        <taxon>Bacteroidota</taxon>
        <taxon>Cytophagia</taxon>
        <taxon>Cytophagales</taxon>
        <taxon>Amoebophilaceae</taxon>
        <taxon>Candidatus Cardinium</taxon>
    </lineage>
</organism>
<dbReference type="AlphaFoldDB" id="A0A3N2QBG3"/>
<sequence>SAIQKKATKHNPLSATAKRFNKLVAKTRYKVERVFGSIKSWFRSSGARYIGIDKMHTQHLMEAIAYNLYRSPNIILRGC</sequence>
<dbReference type="Proteomes" id="UP000270927">
    <property type="component" value="Unassembled WGS sequence"/>
</dbReference>
<gene>
    <name evidence="2" type="ORF">EDM02_04445</name>
</gene>
<keyword evidence="3" id="KW-1185">Reference proteome</keyword>